<dbReference type="OrthoDB" id="1443826at2"/>
<keyword evidence="2" id="KW-1185">Reference proteome</keyword>
<protein>
    <recommendedName>
        <fullName evidence="3">DUF4382 domain-containing protein</fullName>
    </recommendedName>
</protein>
<accession>A0A2V4WZV5</accession>
<evidence type="ECO:0008006" key="3">
    <source>
        <dbReference type="Google" id="ProtNLM"/>
    </source>
</evidence>
<organism evidence="1 2">
    <name type="scientific">Winogradskyella epiphytica</name>
    <dbReference type="NCBI Taxonomy" id="262005"/>
    <lineage>
        <taxon>Bacteria</taxon>
        <taxon>Pseudomonadati</taxon>
        <taxon>Bacteroidota</taxon>
        <taxon>Flavobacteriia</taxon>
        <taxon>Flavobacteriales</taxon>
        <taxon>Flavobacteriaceae</taxon>
        <taxon>Winogradskyella</taxon>
    </lineage>
</organism>
<dbReference type="EMBL" id="QJTD01000001">
    <property type="protein sequence ID" value="PYE83216.1"/>
    <property type="molecule type" value="Genomic_DNA"/>
</dbReference>
<dbReference type="PROSITE" id="PS51257">
    <property type="entry name" value="PROKAR_LIPOPROTEIN"/>
    <property type="match status" value="1"/>
</dbReference>
<dbReference type="AlphaFoldDB" id="A0A2V4WZV5"/>
<gene>
    <name evidence="1" type="ORF">DFQ11_101648</name>
</gene>
<evidence type="ECO:0000313" key="2">
    <source>
        <dbReference type="Proteomes" id="UP000248054"/>
    </source>
</evidence>
<proteinExistence type="predicted"/>
<comment type="caution">
    <text evidence="1">The sequence shown here is derived from an EMBL/GenBank/DDBJ whole genome shotgun (WGS) entry which is preliminary data.</text>
</comment>
<reference evidence="1 2" key="1">
    <citation type="submission" date="2018-06" db="EMBL/GenBank/DDBJ databases">
        <title>Genomic Encyclopedia of Type Strains, Phase III (KMG-III): the genomes of soil and plant-associated and newly described type strains.</title>
        <authorList>
            <person name="Whitman W."/>
        </authorList>
    </citation>
    <scope>NUCLEOTIDE SEQUENCE [LARGE SCALE GENOMIC DNA]</scope>
    <source>
        <strain evidence="1 2">CECT 7945</strain>
    </source>
</reference>
<dbReference type="RefSeq" id="WP_146221497.1">
    <property type="nucleotide sequence ID" value="NZ_BMWQ01000001.1"/>
</dbReference>
<sequence>MKLITYFKMGLICLTMLVLSCEKDDIKVSNSEYVSGGIGTSQTTGAIEFNFKIPRHYASGKVSVELPDLGIYDEVQGTGDLQIKFLNISSGTYNYLFELWALENNFGGGGVEDGHPLNKYFTLDENLEVRNGKTLKIKVDLD</sequence>
<dbReference type="Proteomes" id="UP000248054">
    <property type="component" value="Unassembled WGS sequence"/>
</dbReference>
<evidence type="ECO:0000313" key="1">
    <source>
        <dbReference type="EMBL" id="PYE83216.1"/>
    </source>
</evidence>
<name>A0A2V4WZV5_9FLAO</name>